<evidence type="ECO:0000313" key="2">
    <source>
        <dbReference type="Proteomes" id="UP001497535"/>
    </source>
</evidence>
<keyword evidence="2" id="KW-1185">Reference proteome</keyword>
<evidence type="ECO:0000313" key="1">
    <source>
        <dbReference type="EMBL" id="CAK5090630.1"/>
    </source>
</evidence>
<accession>A0ACB1AGR7</accession>
<organism evidence="1 2">
    <name type="scientific">Meloidogyne enterolobii</name>
    <name type="common">Root-knot nematode worm</name>
    <name type="synonym">Meloidogyne mayaguensis</name>
    <dbReference type="NCBI Taxonomy" id="390850"/>
    <lineage>
        <taxon>Eukaryota</taxon>
        <taxon>Metazoa</taxon>
        <taxon>Ecdysozoa</taxon>
        <taxon>Nematoda</taxon>
        <taxon>Chromadorea</taxon>
        <taxon>Rhabditida</taxon>
        <taxon>Tylenchina</taxon>
        <taxon>Tylenchomorpha</taxon>
        <taxon>Tylenchoidea</taxon>
        <taxon>Meloidogynidae</taxon>
        <taxon>Meloidogyninae</taxon>
        <taxon>Meloidogyne</taxon>
    </lineage>
</organism>
<proteinExistence type="predicted"/>
<sequence length="282" mass="33115">MEENKNLQILNNLETTTNSSDIEIDDKLLINGIENTQDLRDCLANIEQELQQIGQLTVEDCINNGDKIADLANEIEQCDGILEGMENMLVNFLGDLGKISGDMKHLKEQSIEINQQLNNHQRVRAELSQFVDDMVVPHSMIKLVFLRFSKKFFADKKFLSAKILRTNLKNVFFRIITEKDVNSTEFLEQLHELQHKLQFIKTQQFKDAKSVGDVRDVVENLKYKALEKIREWLLLRISLFRKPLTNYQIPQNALLKNRFFFNFKLILNIFYFLIFLRISSWK</sequence>
<reference evidence="1" key="1">
    <citation type="submission" date="2023-11" db="EMBL/GenBank/DDBJ databases">
        <authorList>
            <person name="Poullet M."/>
        </authorList>
    </citation>
    <scope>NUCLEOTIDE SEQUENCE</scope>
    <source>
        <strain evidence="1">E1834</strain>
    </source>
</reference>
<name>A0ACB1AGR7_MELEN</name>
<protein>
    <submittedName>
        <fullName evidence="1">Uncharacterized protein</fullName>
    </submittedName>
</protein>
<comment type="caution">
    <text evidence="1">The sequence shown here is derived from an EMBL/GenBank/DDBJ whole genome shotgun (WGS) entry which is preliminary data.</text>
</comment>
<dbReference type="EMBL" id="CAVMJV010000083">
    <property type="protein sequence ID" value="CAK5090630.1"/>
    <property type="molecule type" value="Genomic_DNA"/>
</dbReference>
<dbReference type="Proteomes" id="UP001497535">
    <property type="component" value="Unassembled WGS sequence"/>
</dbReference>
<gene>
    <name evidence="1" type="ORF">MENTE1834_LOCUS38426</name>
</gene>